<name>A0A023BSM1_9FLAO</name>
<proteinExistence type="predicted"/>
<reference evidence="2 3" key="1">
    <citation type="submission" date="2014-04" db="EMBL/GenBank/DDBJ databases">
        <title>Aquimarina sp. 22II-S11-z7 Genome Sequencing.</title>
        <authorList>
            <person name="Lai Q."/>
        </authorList>
    </citation>
    <scope>NUCLEOTIDE SEQUENCE [LARGE SCALE GENOMIC DNA]</scope>
    <source>
        <strain evidence="2 3">22II-S11-z7</strain>
    </source>
</reference>
<dbReference type="AlphaFoldDB" id="A0A023BSM1"/>
<dbReference type="OrthoDB" id="1201884at2"/>
<dbReference type="PROSITE" id="PS51257">
    <property type="entry name" value="PROKAR_LIPOPROTEIN"/>
    <property type="match status" value="1"/>
</dbReference>
<feature type="signal peptide" evidence="1">
    <location>
        <begin position="1"/>
        <end position="22"/>
    </location>
</feature>
<keyword evidence="3" id="KW-1185">Reference proteome</keyword>
<gene>
    <name evidence="2" type="ORF">ATO12_18380</name>
</gene>
<evidence type="ECO:0000313" key="2">
    <source>
        <dbReference type="EMBL" id="EZH72985.1"/>
    </source>
</evidence>
<feature type="chain" id="PRO_5001512290" description="Lipocalin-like domain-containing protein" evidence="1">
    <location>
        <begin position="23"/>
        <end position="140"/>
    </location>
</feature>
<sequence length="140" mass="15532">MKLQALTLILIVAFGISTSCHSDDDGPVEKEKTINGVWNLKNVSGGLQGINLDYNKGEVLWTFNETTGKLIVENNVITQGPKNIHSGLRSGTYNYEIKEEEGSKVLFVKGIKRGIITTLRESMKIDDGVEVDGFINEFER</sequence>
<dbReference type="RefSeq" id="WP_034242766.1">
    <property type="nucleotide sequence ID" value="NZ_AQRA01000006.1"/>
</dbReference>
<dbReference type="Proteomes" id="UP000023541">
    <property type="component" value="Unassembled WGS sequence"/>
</dbReference>
<dbReference type="EMBL" id="AQRA01000006">
    <property type="protein sequence ID" value="EZH72985.1"/>
    <property type="molecule type" value="Genomic_DNA"/>
</dbReference>
<comment type="caution">
    <text evidence="2">The sequence shown here is derived from an EMBL/GenBank/DDBJ whole genome shotgun (WGS) entry which is preliminary data.</text>
</comment>
<accession>A0A023BSM1</accession>
<organism evidence="2 3">
    <name type="scientific">Aquimarina atlantica</name>
    <dbReference type="NCBI Taxonomy" id="1317122"/>
    <lineage>
        <taxon>Bacteria</taxon>
        <taxon>Pseudomonadati</taxon>
        <taxon>Bacteroidota</taxon>
        <taxon>Flavobacteriia</taxon>
        <taxon>Flavobacteriales</taxon>
        <taxon>Flavobacteriaceae</taxon>
        <taxon>Aquimarina</taxon>
    </lineage>
</organism>
<evidence type="ECO:0008006" key="4">
    <source>
        <dbReference type="Google" id="ProtNLM"/>
    </source>
</evidence>
<dbReference type="eggNOG" id="ENOG5032YUM">
    <property type="taxonomic scope" value="Bacteria"/>
</dbReference>
<protein>
    <recommendedName>
        <fullName evidence="4">Lipocalin-like domain-containing protein</fullName>
    </recommendedName>
</protein>
<keyword evidence="1" id="KW-0732">Signal</keyword>
<evidence type="ECO:0000313" key="3">
    <source>
        <dbReference type="Proteomes" id="UP000023541"/>
    </source>
</evidence>
<evidence type="ECO:0000256" key="1">
    <source>
        <dbReference type="SAM" id="SignalP"/>
    </source>
</evidence>